<dbReference type="InterPro" id="IPR029063">
    <property type="entry name" value="SAM-dependent_MTases_sf"/>
</dbReference>
<dbReference type="InterPro" id="IPR049560">
    <property type="entry name" value="MeTrfase_RsmB-F_NOP2_cat"/>
</dbReference>
<dbReference type="InterPro" id="IPR049561">
    <property type="entry name" value="NSUN5_7_fdxn-like"/>
</dbReference>
<evidence type="ECO:0000256" key="4">
    <source>
        <dbReference type="ARBA" id="ARBA00022884"/>
    </source>
</evidence>
<dbReference type="GO" id="GO:0032259">
    <property type="term" value="P:methylation"/>
    <property type="evidence" value="ECO:0007669"/>
    <property type="project" value="UniProtKB-KW"/>
</dbReference>
<dbReference type="GO" id="GO:0003723">
    <property type="term" value="F:RNA binding"/>
    <property type="evidence" value="ECO:0007669"/>
    <property type="project" value="UniProtKB-UniRule"/>
</dbReference>
<accession>A0ABD3NS79</accession>
<name>A0ABD3NS79_9STRA</name>
<dbReference type="PANTHER" id="PTHR22807:SF4">
    <property type="entry name" value="28S RRNA (CYTOSINE-C(5))-METHYLTRANSFERASE"/>
    <property type="match status" value="1"/>
</dbReference>
<dbReference type="Pfam" id="PF21148">
    <property type="entry name" value="NSUN5_fdxn-like"/>
    <property type="match status" value="1"/>
</dbReference>
<dbReference type="InterPro" id="IPR023267">
    <property type="entry name" value="RCMT"/>
</dbReference>
<dbReference type="Proteomes" id="UP001530400">
    <property type="component" value="Unassembled WGS sequence"/>
</dbReference>
<dbReference type="PANTHER" id="PTHR22807">
    <property type="entry name" value="NOP2 YEAST -RELATED NOL1/NOP2/FMU SUN DOMAIN-CONTAINING"/>
    <property type="match status" value="1"/>
</dbReference>
<dbReference type="GO" id="GO:0008168">
    <property type="term" value="F:methyltransferase activity"/>
    <property type="evidence" value="ECO:0007669"/>
    <property type="project" value="UniProtKB-KW"/>
</dbReference>
<evidence type="ECO:0000256" key="6">
    <source>
        <dbReference type="SAM" id="MobiDB-lite"/>
    </source>
</evidence>
<feature type="binding site" evidence="5">
    <location>
        <begin position="240"/>
        <end position="246"/>
    </location>
    <ligand>
        <name>S-adenosyl-L-methionine</name>
        <dbReference type="ChEBI" id="CHEBI:59789"/>
    </ligand>
</feature>
<feature type="binding site" evidence="5">
    <location>
        <position position="314"/>
    </location>
    <ligand>
        <name>S-adenosyl-L-methionine</name>
        <dbReference type="ChEBI" id="CHEBI:59789"/>
    </ligand>
</feature>
<evidence type="ECO:0000313" key="8">
    <source>
        <dbReference type="EMBL" id="KAL3778289.1"/>
    </source>
</evidence>
<dbReference type="Pfam" id="PF21153">
    <property type="entry name" value="NSUN5_N"/>
    <property type="match status" value="1"/>
</dbReference>
<feature type="domain" description="SAM-dependent MTase RsmB/NOP-type" evidence="7">
    <location>
        <begin position="130"/>
        <end position="474"/>
    </location>
</feature>
<dbReference type="PROSITE" id="PS51686">
    <property type="entry name" value="SAM_MT_RSMB_NOP"/>
    <property type="match status" value="1"/>
</dbReference>
<organism evidence="8 9">
    <name type="scientific">Cyclotella atomus</name>
    <dbReference type="NCBI Taxonomy" id="382360"/>
    <lineage>
        <taxon>Eukaryota</taxon>
        <taxon>Sar</taxon>
        <taxon>Stramenopiles</taxon>
        <taxon>Ochrophyta</taxon>
        <taxon>Bacillariophyta</taxon>
        <taxon>Coscinodiscophyceae</taxon>
        <taxon>Thalassiosirophycidae</taxon>
        <taxon>Stephanodiscales</taxon>
        <taxon>Stephanodiscaceae</taxon>
        <taxon>Cyclotella</taxon>
    </lineage>
</organism>
<feature type="compositionally biased region" description="Basic and acidic residues" evidence="6">
    <location>
        <begin position="521"/>
        <end position="534"/>
    </location>
</feature>
<dbReference type="Pfam" id="PF01189">
    <property type="entry name" value="Methyltr_RsmB-F"/>
    <property type="match status" value="1"/>
</dbReference>
<sequence length="592" mass="64868">MSSSPYQEPGSIVNELLSSKSGGRGLKSIIFSKNKTKGGPNKSTYATVCKTMQHIPAINAVLNDDGGKLRKAIGLDTVHNKGLMYVMLYELLFSKYKSIRGGGKLKRMIIKHQTALHEGVNAYVSEHGAAAGKTSVNFPRYARVNILQSSINDMVKMLQESFAKTKSEKPFDKAGSIFVDAHVPDLLVLHPSASSFLHQNDEAVKSGNIVLQDKSSCFSALVLARGNSTAPVNCDFIDACAAPGNKTTHLAALVSSLYNDLPKSKKKKNGKKTKPNSTIFAFERSSTRHKILKSRADTLVPTSQKVAVEPILGDFLKSNPKDPQFANVRGILLDPSCSGSGIVNSPDRCRDGRNTKEDKAKRIQSLSNFQLVALKHAMSFPLVDRIVYSTCSVHDEENEVVVGKALSEINETMTDSDEDHWQLVSPACLRHWPRRGKAGGAGGLSETQASCLIRTDGLDGDETNGFFVSYFERKRVVNTEDLETNGTHVVNDYNLPFYEGQFANMNIIVEPKTAAPAPSKSKSDKVAKKTDNKPTVRGMHASTPKQSDCRKLEEKIAKKKAKKLAWKQKQALQKSQRLSEKKSKDAVNSSKK</sequence>
<dbReference type="PRINTS" id="PR02008">
    <property type="entry name" value="RCMTFAMILY"/>
</dbReference>
<evidence type="ECO:0000259" key="7">
    <source>
        <dbReference type="PROSITE" id="PS51686"/>
    </source>
</evidence>
<feature type="binding site" evidence="5">
    <location>
        <position position="283"/>
    </location>
    <ligand>
        <name>S-adenosyl-L-methionine</name>
        <dbReference type="ChEBI" id="CHEBI:59789"/>
    </ligand>
</feature>
<dbReference type="AlphaFoldDB" id="A0ABD3NS79"/>
<protein>
    <recommendedName>
        <fullName evidence="7">SAM-dependent MTase RsmB/NOP-type domain-containing protein</fullName>
    </recommendedName>
</protein>
<evidence type="ECO:0000256" key="3">
    <source>
        <dbReference type="ARBA" id="ARBA00022691"/>
    </source>
</evidence>
<evidence type="ECO:0000256" key="5">
    <source>
        <dbReference type="PROSITE-ProRule" id="PRU01023"/>
    </source>
</evidence>
<dbReference type="Gene3D" id="3.30.70.1170">
    <property type="entry name" value="Sun protein, domain 3"/>
    <property type="match status" value="1"/>
</dbReference>
<comment type="caution">
    <text evidence="8">The sequence shown here is derived from an EMBL/GenBank/DDBJ whole genome shotgun (WGS) entry which is preliminary data.</text>
</comment>
<dbReference type="InterPro" id="IPR001678">
    <property type="entry name" value="MeTrfase_RsmB-F_NOP2_dom"/>
</dbReference>
<evidence type="ECO:0000256" key="1">
    <source>
        <dbReference type="ARBA" id="ARBA00022603"/>
    </source>
</evidence>
<feature type="region of interest" description="Disordered" evidence="6">
    <location>
        <begin position="514"/>
        <end position="551"/>
    </location>
</feature>
<keyword evidence="9" id="KW-1185">Reference proteome</keyword>
<evidence type="ECO:0000313" key="9">
    <source>
        <dbReference type="Proteomes" id="UP001530400"/>
    </source>
</evidence>
<dbReference type="InterPro" id="IPR048889">
    <property type="entry name" value="NSUN5_RCM1_N"/>
</dbReference>
<proteinExistence type="inferred from homology"/>
<dbReference type="EMBL" id="JALLPJ020000994">
    <property type="protein sequence ID" value="KAL3778289.1"/>
    <property type="molecule type" value="Genomic_DNA"/>
</dbReference>
<feature type="binding site" evidence="5">
    <location>
        <position position="334"/>
    </location>
    <ligand>
        <name>S-adenosyl-L-methionine</name>
        <dbReference type="ChEBI" id="CHEBI:59789"/>
    </ligand>
</feature>
<gene>
    <name evidence="8" type="ORF">ACHAWO_006857</name>
</gene>
<feature type="region of interest" description="Disordered" evidence="6">
    <location>
        <begin position="564"/>
        <end position="592"/>
    </location>
</feature>
<feature type="active site" description="Nucleophile" evidence="5">
    <location>
        <position position="391"/>
    </location>
</feature>
<dbReference type="Gene3D" id="3.40.50.150">
    <property type="entry name" value="Vaccinia Virus protein VP39"/>
    <property type="match status" value="1"/>
</dbReference>
<comment type="similarity">
    <text evidence="5">Belongs to the class I-like SAM-binding methyltransferase superfamily. RsmB/NOP family.</text>
</comment>
<evidence type="ECO:0000256" key="2">
    <source>
        <dbReference type="ARBA" id="ARBA00022679"/>
    </source>
</evidence>
<dbReference type="SUPFAM" id="SSF53335">
    <property type="entry name" value="S-adenosyl-L-methionine-dependent methyltransferases"/>
    <property type="match status" value="1"/>
</dbReference>
<keyword evidence="1 5" id="KW-0489">Methyltransferase</keyword>
<keyword evidence="2 5" id="KW-0808">Transferase</keyword>
<keyword evidence="4 5" id="KW-0694">RNA-binding</keyword>
<reference evidence="8 9" key="1">
    <citation type="submission" date="2024-10" db="EMBL/GenBank/DDBJ databases">
        <title>Updated reference genomes for cyclostephanoid diatoms.</title>
        <authorList>
            <person name="Roberts W.R."/>
            <person name="Alverson A.J."/>
        </authorList>
    </citation>
    <scope>NUCLEOTIDE SEQUENCE [LARGE SCALE GENOMIC DNA]</scope>
    <source>
        <strain evidence="8 9">AJA010-31</strain>
    </source>
</reference>
<keyword evidence="3 5" id="KW-0949">S-adenosyl-L-methionine</keyword>